<evidence type="ECO:0000313" key="2">
    <source>
        <dbReference type="Proteomes" id="UP000887458"/>
    </source>
</evidence>
<reference evidence="1 2" key="2">
    <citation type="journal article" date="2022" name="Mol. Biol. Evol.">
        <title>Comparative Genomics Reveals Insights into the Divergent Evolution of Astigmatic Mites and Household Pest Adaptations.</title>
        <authorList>
            <person name="Xiong Q."/>
            <person name="Wan A.T."/>
            <person name="Liu X."/>
            <person name="Fung C.S."/>
            <person name="Xiao X."/>
            <person name="Malainual N."/>
            <person name="Hou J."/>
            <person name="Wang L."/>
            <person name="Wang M."/>
            <person name="Yang K.Y."/>
            <person name="Cui Y."/>
            <person name="Leung E.L."/>
            <person name="Nong W."/>
            <person name="Shin S.K."/>
            <person name="Au S.W."/>
            <person name="Jeong K.Y."/>
            <person name="Chew F.T."/>
            <person name="Hui J.H."/>
            <person name="Leung T.F."/>
            <person name="Tungtrongchitr A."/>
            <person name="Zhong N."/>
            <person name="Liu Z."/>
            <person name="Tsui S.K."/>
        </authorList>
    </citation>
    <scope>NUCLEOTIDE SEQUENCE [LARGE SCALE GENOMIC DNA]</scope>
    <source>
        <strain evidence="1">Derp</strain>
    </source>
</reference>
<dbReference type="Proteomes" id="UP000887458">
    <property type="component" value="Unassembled WGS sequence"/>
</dbReference>
<dbReference type="EMBL" id="NJHN03000037">
    <property type="protein sequence ID" value="KAH9421913.1"/>
    <property type="molecule type" value="Genomic_DNA"/>
</dbReference>
<comment type="caution">
    <text evidence="1">The sequence shown here is derived from an EMBL/GenBank/DDBJ whole genome shotgun (WGS) entry which is preliminary data.</text>
</comment>
<reference evidence="1 2" key="1">
    <citation type="journal article" date="2018" name="J. Allergy Clin. Immunol.">
        <title>High-quality assembly of Dermatophagoides pteronyssinus genome and transcriptome reveals a wide range of novel allergens.</title>
        <authorList>
            <person name="Liu X.Y."/>
            <person name="Yang K.Y."/>
            <person name="Wang M.Q."/>
            <person name="Kwok J.S."/>
            <person name="Zeng X."/>
            <person name="Yang Z."/>
            <person name="Xiao X.J."/>
            <person name="Lau C.P."/>
            <person name="Li Y."/>
            <person name="Huang Z.M."/>
            <person name="Ba J.G."/>
            <person name="Yim A.K."/>
            <person name="Ouyang C.Y."/>
            <person name="Ngai S.M."/>
            <person name="Chan T.F."/>
            <person name="Leung E.L."/>
            <person name="Liu L."/>
            <person name="Liu Z.G."/>
            <person name="Tsui S.K."/>
        </authorList>
    </citation>
    <scope>NUCLEOTIDE SEQUENCE [LARGE SCALE GENOMIC DNA]</scope>
    <source>
        <strain evidence="1">Derp</strain>
    </source>
</reference>
<name>A0ABQ8JH34_DERPT</name>
<accession>A0ABQ8JH34</accession>
<sequence length="151" mass="17382">MSNESGVRKDDDDIHQSFRHQRKIRFDSNCNEKLGSTITTTNKQTTEKKTVNKAVTLTVETTAHSNASIQIVVNKMEFKFRQTSWRLSNTGIYVVDVTRALFNIDSVVEAKTTEIYLPVFKTFFFKTPFFSKTRGICASLNVFDERQILEL</sequence>
<keyword evidence="2" id="KW-1185">Reference proteome</keyword>
<organism evidence="1 2">
    <name type="scientific">Dermatophagoides pteronyssinus</name>
    <name type="common">European house dust mite</name>
    <dbReference type="NCBI Taxonomy" id="6956"/>
    <lineage>
        <taxon>Eukaryota</taxon>
        <taxon>Metazoa</taxon>
        <taxon>Ecdysozoa</taxon>
        <taxon>Arthropoda</taxon>
        <taxon>Chelicerata</taxon>
        <taxon>Arachnida</taxon>
        <taxon>Acari</taxon>
        <taxon>Acariformes</taxon>
        <taxon>Sarcoptiformes</taxon>
        <taxon>Astigmata</taxon>
        <taxon>Psoroptidia</taxon>
        <taxon>Analgoidea</taxon>
        <taxon>Pyroglyphidae</taxon>
        <taxon>Dermatophagoidinae</taxon>
        <taxon>Dermatophagoides</taxon>
    </lineage>
</organism>
<proteinExistence type="predicted"/>
<feature type="non-terminal residue" evidence="1">
    <location>
        <position position="151"/>
    </location>
</feature>
<evidence type="ECO:0000313" key="1">
    <source>
        <dbReference type="EMBL" id="KAH9421913.1"/>
    </source>
</evidence>
<protein>
    <submittedName>
        <fullName evidence="1">Uncharacterized protein</fullName>
    </submittedName>
</protein>
<gene>
    <name evidence="1" type="ORF">DERP_002203</name>
</gene>